<evidence type="ECO:0000259" key="2">
    <source>
        <dbReference type="Pfam" id="PF00129"/>
    </source>
</evidence>
<protein>
    <recommendedName>
        <fullName evidence="2">MHC class I-like antigen recognition-like domain-containing protein</fullName>
    </recommendedName>
</protein>
<evidence type="ECO:0000256" key="1">
    <source>
        <dbReference type="ARBA" id="ARBA00023180"/>
    </source>
</evidence>
<keyword evidence="1" id="KW-0325">Glycoprotein</keyword>
<keyword evidence="4" id="KW-1185">Reference proteome</keyword>
<reference evidence="3" key="1">
    <citation type="submission" date="2025-08" db="UniProtKB">
        <authorList>
            <consortium name="Ensembl"/>
        </authorList>
    </citation>
    <scope>IDENTIFICATION</scope>
</reference>
<dbReference type="Proteomes" id="UP000694523">
    <property type="component" value="Unplaced"/>
</dbReference>
<evidence type="ECO:0000313" key="3">
    <source>
        <dbReference type="Ensembl" id="ENSNMLP00000032190.1"/>
    </source>
</evidence>
<sequence>CQTQRPRPLSSLFYRFALFPSLIVQRESVWAGGTHSLKYFYTASSGIKGFPEFVTVGCEIKREVPKQDWMDKVSDGDAQYWEEQTQVSLGDQQTYKANIEIAKQRLNQTGGSSFTFLFRPTVLYFISLCVSHGSESSSDSRVHSLTDVPPAGGSVCV</sequence>
<dbReference type="AlphaFoldDB" id="A0A8C6UC08"/>
<evidence type="ECO:0000313" key="4">
    <source>
        <dbReference type="Proteomes" id="UP000694523"/>
    </source>
</evidence>
<dbReference type="InterPro" id="IPR011161">
    <property type="entry name" value="MHC_I-like_Ag-recog"/>
</dbReference>
<dbReference type="Pfam" id="PF00129">
    <property type="entry name" value="MHC_I"/>
    <property type="match status" value="1"/>
</dbReference>
<reference evidence="3" key="2">
    <citation type="submission" date="2025-09" db="UniProtKB">
        <authorList>
            <consortium name="Ensembl"/>
        </authorList>
    </citation>
    <scope>IDENTIFICATION</scope>
</reference>
<feature type="domain" description="MHC class I-like antigen recognition-like" evidence="2">
    <location>
        <begin position="33"/>
        <end position="116"/>
    </location>
</feature>
<dbReference type="InterPro" id="IPR037055">
    <property type="entry name" value="MHC_I-like_Ag-recog_sf"/>
</dbReference>
<proteinExistence type="predicted"/>
<dbReference type="SUPFAM" id="SSF54452">
    <property type="entry name" value="MHC antigen-recognition domain"/>
    <property type="match status" value="1"/>
</dbReference>
<accession>A0A8C6UC08</accession>
<dbReference type="Gene3D" id="3.30.500.10">
    <property type="entry name" value="MHC class I-like antigen recognition-like"/>
    <property type="match status" value="1"/>
</dbReference>
<dbReference type="Ensembl" id="ENSNMLT00000035853.1">
    <property type="protein sequence ID" value="ENSNMLP00000032190.1"/>
    <property type="gene ID" value="ENSNMLG00000020125.1"/>
</dbReference>
<organism evidence="3 4">
    <name type="scientific">Neogobius melanostomus</name>
    <name type="common">round goby</name>
    <dbReference type="NCBI Taxonomy" id="47308"/>
    <lineage>
        <taxon>Eukaryota</taxon>
        <taxon>Metazoa</taxon>
        <taxon>Chordata</taxon>
        <taxon>Craniata</taxon>
        <taxon>Vertebrata</taxon>
        <taxon>Euteleostomi</taxon>
        <taxon>Actinopterygii</taxon>
        <taxon>Neopterygii</taxon>
        <taxon>Teleostei</taxon>
        <taxon>Neoteleostei</taxon>
        <taxon>Acanthomorphata</taxon>
        <taxon>Gobiaria</taxon>
        <taxon>Gobiiformes</taxon>
        <taxon>Gobioidei</taxon>
        <taxon>Gobiidae</taxon>
        <taxon>Benthophilinae</taxon>
        <taxon>Neogobiini</taxon>
        <taxon>Neogobius</taxon>
    </lineage>
</organism>
<dbReference type="InterPro" id="IPR011162">
    <property type="entry name" value="MHC_I/II-like_Ag-recog"/>
</dbReference>
<name>A0A8C6UC08_9GOBI</name>